<gene>
    <name evidence="2" type="ORF">C0Q70_10619</name>
</gene>
<dbReference type="EMBL" id="PZQS01000006">
    <property type="protein sequence ID" value="PVD28038.1"/>
    <property type="molecule type" value="Genomic_DNA"/>
</dbReference>
<evidence type="ECO:0000256" key="1">
    <source>
        <dbReference type="SAM" id="MobiDB-lite"/>
    </source>
</evidence>
<organism evidence="2 3">
    <name type="scientific">Pomacea canaliculata</name>
    <name type="common">Golden apple snail</name>
    <dbReference type="NCBI Taxonomy" id="400727"/>
    <lineage>
        <taxon>Eukaryota</taxon>
        <taxon>Metazoa</taxon>
        <taxon>Spiralia</taxon>
        <taxon>Lophotrochozoa</taxon>
        <taxon>Mollusca</taxon>
        <taxon>Gastropoda</taxon>
        <taxon>Caenogastropoda</taxon>
        <taxon>Architaenioglossa</taxon>
        <taxon>Ampullarioidea</taxon>
        <taxon>Ampullariidae</taxon>
        <taxon>Pomacea</taxon>
    </lineage>
</organism>
<name>A0A2T7P3Q6_POMCA</name>
<evidence type="ECO:0000313" key="3">
    <source>
        <dbReference type="Proteomes" id="UP000245119"/>
    </source>
</evidence>
<feature type="region of interest" description="Disordered" evidence="1">
    <location>
        <begin position="270"/>
        <end position="297"/>
    </location>
</feature>
<accession>A0A2T7P3Q6</accession>
<evidence type="ECO:0000313" key="2">
    <source>
        <dbReference type="EMBL" id="PVD28038.1"/>
    </source>
</evidence>
<comment type="caution">
    <text evidence="2">The sequence shown here is derived from an EMBL/GenBank/DDBJ whole genome shotgun (WGS) entry which is preliminary data.</text>
</comment>
<dbReference type="Proteomes" id="UP000245119">
    <property type="component" value="Linkage Group LG6"/>
</dbReference>
<dbReference type="AlphaFoldDB" id="A0A2T7P3Q6"/>
<keyword evidence="3" id="KW-1185">Reference proteome</keyword>
<proteinExistence type="predicted"/>
<reference evidence="2 3" key="1">
    <citation type="submission" date="2018-04" db="EMBL/GenBank/DDBJ databases">
        <title>The genome of golden apple snail Pomacea canaliculata provides insight into stress tolerance and invasive adaptation.</title>
        <authorList>
            <person name="Liu C."/>
            <person name="Liu B."/>
            <person name="Ren Y."/>
            <person name="Zhang Y."/>
            <person name="Wang H."/>
            <person name="Li S."/>
            <person name="Jiang F."/>
            <person name="Yin L."/>
            <person name="Zhang G."/>
            <person name="Qian W."/>
            <person name="Fan W."/>
        </authorList>
    </citation>
    <scope>NUCLEOTIDE SEQUENCE [LARGE SCALE GENOMIC DNA]</scope>
    <source>
        <strain evidence="2">SZHN2017</strain>
        <tissue evidence="2">Muscle</tissue>
    </source>
</reference>
<protein>
    <submittedName>
        <fullName evidence="2">Uncharacterized protein</fullName>
    </submittedName>
</protein>
<sequence>MQTCISEVAEQSFLESGTLLPPDSAPGVCAPSVTAKCLRVTWYRRGWQTAIAVQQDDHEYVMNIVSRTCGVSPENGAHASRDELAGWHGSGVEEAMSEKGLDSQVPKSQLITLHVRRVHVHARTSCYSYTSHAACASPRAQKVTPPHLSVTSPLLPHPTPSTPLLASSLTSLTLAIPPSPTCPSTCTPLALPEIASNGNRRASGQEEGALLALSLPRYLVSLLVSFQIFPFLPPHPPQLSLSRRTLSGTSENANAFNVFLKAIFSQCKPPDPPKAPSCEEQVDLNTRGGRTGLGFEK</sequence>